<evidence type="ECO:0000313" key="2">
    <source>
        <dbReference type="Proteomes" id="UP000638648"/>
    </source>
</evidence>
<protein>
    <submittedName>
        <fullName evidence="1">Uncharacterized protein</fullName>
    </submittedName>
</protein>
<accession>A0A927MPK5</accession>
<dbReference type="Proteomes" id="UP000638648">
    <property type="component" value="Unassembled WGS sequence"/>
</dbReference>
<sequence length="56" mass="6190">MPVRDDAPAVTAAEHEFRTDLALRLLEAKVFDGGCVLHRYEVVTPTADSPPTPERQ</sequence>
<evidence type="ECO:0000313" key="1">
    <source>
        <dbReference type="EMBL" id="MBE1604506.1"/>
    </source>
</evidence>
<dbReference type="EMBL" id="JADBEM010000001">
    <property type="protein sequence ID" value="MBE1604506.1"/>
    <property type="molecule type" value="Genomic_DNA"/>
</dbReference>
<gene>
    <name evidence="1" type="ORF">HEB94_001354</name>
</gene>
<keyword evidence="2" id="KW-1185">Reference proteome</keyword>
<organism evidence="1 2">
    <name type="scientific">Actinopolymorpha pittospori</name>
    <dbReference type="NCBI Taxonomy" id="648752"/>
    <lineage>
        <taxon>Bacteria</taxon>
        <taxon>Bacillati</taxon>
        <taxon>Actinomycetota</taxon>
        <taxon>Actinomycetes</taxon>
        <taxon>Propionibacteriales</taxon>
        <taxon>Actinopolymorphaceae</taxon>
        <taxon>Actinopolymorpha</taxon>
    </lineage>
</organism>
<dbReference type="AlphaFoldDB" id="A0A927MPK5"/>
<name>A0A927MPK5_9ACTN</name>
<proteinExistence type="predicted"/>
<reference evidence="1" key="1">
    <citation type="submission" date="2020-10" db="EMBL/GenBank/DDBJ databases">
        <title>Sequencing the genomes of 1000 actinobacteria strains.</title>
        <authorList>
            <person name="Klenk H.-P."/>
        </authorList>
    </citation>
    <scope>NUCLEOTIDE SEQUENCE</scope>
    <source>
        <strain evidence="1">DSM 45354</strain>
    </source>
</reference>
<comment type="caution">
    <text evidence="1">The sequence shown here is derived from an EMBL/GenBank/DDBJ whole genome shotgun (WGS) entry which is preliminary data.</text>
</comment>
<dbReference type="RefSeq" id="WP_192749028.1">
    <property type="nucleotide sequence ID" value="NZ_BAABJL010000126.1"/>
</dbReference>